<keyword evidence="1" id="KW-1133">Transmembrane helix</keyword>
<dbReference type="AlphaFoldDB" id="A0A7W0HKL1"/>
<keyword evidence="1" id="KW-0812">Transmembrane</keyword>
<reference evidence="2 3" key="1">
    <citation type="submission" date="2020-07" db="EMBL/GenBank/DDBJ databases">
        <title>Genomic Encyclopedia of Type Strains, Phase IV (KMG-IV): sequencing the most valuable type-strain genomes for metagenomic binning, comparative biology and taxonomic classification.</title>
        <authorList>
            <person name="Goeker M."/>
        </authorList>
    </citation>
    <scope>NUCLEOTIDE SEQUENCE [LARGE SCALE GENOMIC DNA]</scope>
    <source>
        <strain evidence="2 3">DSM 17721</strain>
    </source>
</reference>
<sequence length="157" mass="16441">MARETGVVTQIKGANALVKTQRAAACDGCSEKSTCHSFGGSREMEIEALNPAKASVGDTVTIEFGTGGMLKLSLLLYIFPIAALLAGAILGNQTASTFGVDASIFSAIVGFTALFASLAVLVKLEKKARQSDRYKPSIIAVKRKAEQQAAAKCEHCT</sequence>
<dbReference type="PIRSF" id="PIRSF004923">
    <property type="entry name" value="RseC"/>
    <property type="match status" value="1"/>
</dbReference>
<dbReference type="InterPro" id="IPR026268">
    <property type="entry name" value="RseC"/>
</dbReference>
<keyword evidence="3" id="KW-1185">Reference proteome</keyword>
<dbReference type="Pfam" id="PF04246">
    <property type="entry name" value="RseC_MucC"/>
    <property type="match status" value="1"/>
</dbReference>
<evidence type="ECO:0000313" key="2">
    <source>
        <dbReference type="EMBL" id="MBA2881181.1"/>
    </source>
</evidence>
<dbReference type="PANTHER" id="PTHR35867:SF1">
    <property type="entry name" value="PROTEIN RSEC"/>
    <property type="match status" value="1"/>
</dbReference>
<dbReference type="InterPro" id="IPR007359">
    <property type="entry name" value="SigmaE_reg_RseC_MucC"/>
</dbReference>
<evidence type="ECO:0000256" key="1">
    <source>
        <dbReference type="SAM" id="Phobius"/>
    </source>
</evidence>
<dbReference type="Proteomes" id="UP000525298">
    <property type="component" value="Unassembled WGS sequence"/>
</dbReference>
<comment type="caution">
    <text evidence="2">The sequence shown here is derived from an EMBL/GenBank/DDBJ whole genome shotgun (WGS) entry which is preliminary data.</text>
</comment>
<proteinExistence type="predicted"/>
<keyword evidence="1" id="KW-0472">Membrane</keyword>
<organism evidence="2 3">
    <name type="scientific">Desulfosalsimonas propionicica</name>
    <dbReference type="NCBI Taxonomy" id="332175"/>
    <lineage>
        <taxon>Bacteria</taxon>
        <taxon>Pseudomonadati</taxon>
        <taxon>Thermodesulfobacteriota</taxon>
        <taxon>Desulfobacteria</taxon>
        <taxon>Desulfobacterales</taxon>
        <taxon>Desulfosalsimonadaceae</taxon>
        <taxon>Desulfosalsimonas</taxon>
    </lineage>
</organism>
<feature type="transmembrane region" description="Helical" evidence="1">
    <location>
        <begin position="103"/>
        <end position="124"/>
    </location>
</feature>
<accession>A0A7W0HKL1</accession>
<dbReference type="EMBL" id="JACDUS010000003">
    <property type="protein sequence ID" value="MBA2881181.1"/>
    <property type="molecule type" value="Genomic_DNA"/>
</dbReference>
<dbReference type="PANTHER" id="PTHR35867">
    <property type="entry name" value="PROTEIN RSEC"/>
    <property type="match status" value="1"/>
</dbReference>
<evidence type="ECO:0000313" key="3">
    <source>
        <dbReference type="Proteomes" id="UP000525298"/>
    </source>
</evidence>
<feature type="transmembrane region" description="Helical" evidence="1">
    <location>
        <begin position="74"/>
        <end position="91"/>
    </location>
</feature>
<dbReference type="RefSeq" id="WP_181550834.1">
    <property type="nucleotide sequence ID" value="NZ_JACDUS010000003.1"/>
</dbReference>
<protein>
    <submittedName>
        <fullName evidence="2">Sigma-E factor negative regulatory protein RseC</fullName>
    </submittedName>
</protein>
<gene>
    <name evidence="2" type="ORF">HNR65_001507</name>
</gene>
<name>A0A7W0HKL1_9BACT</name>